<protein>
    <submittedName>
        <fullName evidence="2">Cardiolipin synthase YwiE</fullName>
        <ecNumber evidence="2">2.7.8.-</ecNumber>
    </submittedName>
</protein>
<dbReference type="EC" id="2.7.8.-" evidence="2"/>
<feature type="domain" description="PLD phosphodiesterase" evidence="1">
    <location>
        <begin position="342"/>
        <end position="369"/>
    </location>
</feature>
<dbReference type="PANTHER" id="PTHR21248">
    <property type="entry name" value="CARDIOLIPIN SYNTHASE"/>
    <property type="match status" value="1"/>
</dbReference>
<dbReference type="GO" id="GO:0008808">
    <property type="term" value="F:cardiolipin synthase activity"/>
    <property type="evidence" value="ECO:0007669"/>
    <property type="project" value="TreeGrafter"/>
</dbReference>
<dbReference type="SUPFAM" id="SSF56024">
    <property type="entry name" value="Phospholipase D/nuclease"/>
    <property type="match status" value="2"/>
</dbReference>
<keyword evidence="2" id="KW-0808">Transferase</keyword>
<dbReference type="Gene3D" id="3.30.870.10">
    <property type="entry name" value="Endonuclease Chain A"/>
    <property type="match status" value="2"/>
</dbReference>
<dbReference type="EMBL" id="CP087164">
    <property type="protein sequence ID" value="UGS39225.1"/>
    <property type="molecule type" value="Genomic_DNA"/>
</dbReference>
<dbReference type="GO" id="GO:0032049">
    <property type="term" value="P:cardiolipin biosynthetic process"/>
    <property type="evidence" value="ECO:0007669"/>
    <property type="project" value="UniProtKB-ARBA"/>
</dbReference>
<dbReference type="RefSeq" id="WP_259313230.1">
    <property type="nucleotide sequence ID" value="NZ_CP087164.1"/>
</dbReference>
<dbReference type="GO" id="GO:0016020">
    <property type="term" value="C:membrane"/>
    <property type="evidence" value="ECO:0007669"/>
    <property type="project" value="TreeGrafter"/>
</dbReference>
<organism evidence="2 3">
    <name type="scientific">Capillimicrobium parvum</name>
    <dbReference type="NCBI Taxonomy" id="2884022"/>
    <lineage>
        <taxon>Bacteria</taxon>
        <taxon>Bacillati</taxon>
        <taxon>Actinomycetota</taxon>
        <taxon>Thermoleophilia</taxon>
        <taxon>Solirubrobacterales</taxon>
        <taxon>Capillimicrobiaceae</taxon>
        <taxon>Capillimicrobium</taxon>
    </lineage>
</organism>
<dbReference type="AlphaFoldDB" id="A0A9E7C363"/>
<dbReference type="KEGG" id="sbae:DSM104329_05658"/>
<sequence>MNWRPHAAWAAGLTVAAGTWYAMGSLAHRREQRHGYELRGEEIEVGSPDFLRAAEALTSAPISGGNDLEVLINGDRIFPVFLDTIREARRTVNLETYVYWRGDIAGEVAECLCEKAKEGVEVNVVLDAIGAAKMEDGLVDEMRDSGVCVALFRPPRPYALQRLNNRTHRKLLVVDGAVGMIGGVGIAEEWTGDAQDPDHWRDTHVRVRGPVVRGLQGAFAENWLEATGDVLVGDAYLPDLEPREDGGPMQLVRSRATVGDTNVEALYFLAIACARQTLDLTAAYFAPRPAFVDALCDAAGERGVRTRILVPGPHIDKQLVRIAGRVEYDRLLDAGVELYEYGPTMLHAKTLCIDGVWASIGSVNFDNRSFQSNDEATLCVQSERVAEQLTEAFEADLQVSERLRPGRWADRPLRQRATERATKLIRREL</sequence>
<dbReference type="SMART" id="SM00155">
    <property type="entry name" value="PLDc"/>
    <property type="match status" value="2"/>
</dbReference>
<proteinExistence type="predicted"/>
<dbReference type="CDD" id="cd09159">
    <property type="entry name" value="PLDc_ybhO_like_2"/>
    <property type="match status" value="1"/>
</dbReference>
<dbReference type="PANTHER" id="PTHR21248:SF22">
    <property type="entry name" value="PHOSPHOLIPASE D"/>
    <property type="match status" value="1"/>
</dbReference>
<feature type="domain" description="PLD phosphodiesterase" evidence="1">
    <location>
        <begin position="163"/>
        <end position="190"/>
    </location>
</feature>
<keyword evidence="3" id="KW-1185">Reference proteome</keyword>
<dbReference type="InterPro" id="IPR025202">
    <property type="entry name" value="PLD-like_dom"/>
</dbReference>
<dbReference type="CDD" id="cd09110">
    <property type="entry name" value="PLDc_CLS_1"/>
    <property type="match status" value="1"/>
</dbReference>
<reference evidence="2" key="1">
    <citation type="journal article" date="2022" name="Int. J. Syst. Evol. Microbiol.">
        <title>Pseudomonas aegrilactucae sp. nov. and Pseudomonas morbosilactucae sp. nov., pathogens causing bacterial rot of lettuce in Japan.</title>
        <authorList>
            <person name="Sawada H."/>
            <person name="Fujikawa T."/>
            <person name="Satou M."/>
        </authorList>
    </citation>
    <scope>NUCLEOTIDE SEQUENCE</scope>
    <source>
        <strain evidence="2">0166_1</strain>
    </source>
</reference>
<dbReference type="Proteomes" id="UP001162834">
    <property type="component" value="Chromosome"/>
</dbReference>
<dbReference type="Pfam" id="PF13091">
    <property type="entry name" value="PLDc_2"/>
    <property type="match status" value="2"/>
</dbReference>
<evidence type="ECO:0000313" key="2">
    <source>
        <dbReference type="EMBL" id="UGS39225.1"/>
    </source>
</evidence>
<dbReference type="PROSITE" id="PS50035">
    <property type="entry name" value="PLD"/>
    <property type="match status" value="2"/>
</dbReference>
<dbReference type="InterPro" id="IPR001736">
    <property type="entry name" value="PLipase_D/transphosphatidylase"/>
</dbReference>
<name>A0A9E7C363_9ACTN</name>
<gene>
    <name evidence="2" type="primary">ywiE</name>
    <name evidence="2" type="ORF">DSM104329_05658</name>
</gene>
<accession>A0A9E7C363</accession>
<evidence type="ECO:0000259" key="1">
    <source>
        <dbReference type="PROSITE" id="PS50035"/>
    </source>
</evidence>
<evidence type="ECO:0000313" key="3">
    <source>
        <dbReference type="Proteomes" id="UP001162834"/>
    </source>
</evidence>